<comment type="caution">
    <text evidence="1">The sequence shown here is derived from an EMBL/GenBank/DDBJ whole genome shotgun (WGS) entry which is preliminary data.</text>
</comment>
<gene>
    <name evidence="1" type="ORF">C942_03607</name>
</gene>
<evidence type="ECO:0000313" key="2">
    <source>
        <dbReference type="Proteomes" id="UP000011134"/>
    </source>
</evidence>
<dbReference type="EMBL" id="AMZO01000038">
    <property type="protein sequence ID" value="ELR63590.1"/>
    <property type="molecule type" value="Genomic_DNA"/>
</dbReference>
<dbReference type="Proteomes" id="UP000011134">
    <property type="component" value="Unassembled WGS sequence"/>
</dbReference>
<sequence>MHHNIIPVELNHDKKTVVTFMYCCWALGMWRGRKLYFFIASSSG</sequence>
<accession>L8J3Z6</accession>
<protein>
    <submittedName>
        <fullName evidence="1">Uncharacterized protein</fullName>
    </submittedName>
</protein>
<dbReference type="AlphaFoldDB" id="L8J3Z6"/>
<organism evidence="1 2">
    <name type="scientific">Photobacterium marinum</name>
    <dbReference type="NCBI Taxonomy" id="1056511"/>
    <lineage>
        <taxon>Bacteria</taxon>
        <taxon>Pseudomonadati</taxon>
        <taxon>Pseudomonadota</taxon>
        <taxon>Gammaproteobacteria</taxon>
        <taxon>Vibrionales</taxon>
        <taxon>Vibrionaceae</taxon>
        <taxon>Photobacterium</taxon>
    </lineage>
</organism>
<name>L8J3Z6_9GAMM</name>
<keyword evidence="2" id="KW-1185">Reference proteome</keyword>
<evidence type="ECO:0000313" key="1">
    <source>
        <dbReference type="EMBL" id="ELR63590.1"/>
    </source>
</evidence>
<dbReference type="PATRIC" id="fig|1056511.3.peg.4531"/>
<reference evidence="1 2" key="1">
    <citation type="submission" date="2012-12" db="EMBL/GenBank/DDBJ databases">
        <title>Genome Assembly of Photobacterium sp. AK15.</title>
        <authorList>
            <person name="Khatri I."/>
            <person name="Vaidya B."/>
            <person name="Srinivas T.N.R."/>
            <person name="Subramanian S."/>
            <person name="Pinnaka A."/>
        </authorList>
    </citation>
    <scope>NUCLEOTIDE SEQUENCE [LARGE SCALE GENOMIC DNA]</scope>
    <source>
        <strain evidence="1 2">AK15</strain>
    </source>
</reference>
<proteinExistence type="predicted"/>